<keyword evidence="9" id="KW-0808">Transferase</keyword>
<comment type="catalytic activity">
    <reaction evidence="15">
        <text>L-threonyl-[protein] + ATP = O-phospho-L-threonyl-[protein] + ADP + H(+)</text>
        <dbReference type="Rhea" id="RHEA:46608"/>
        <dbReference type="Rhea" id="RHEA-COMP:11060"/>
        <dbReference type="Rhea" id="RHEA-COMP:11605"/>
        <dbReference type="ChEBI" id="CHEBI:15378"/>
        <dbReference type="ChEBI" id="CHEBI:30013"/>
        <dbReference type="ChEBI" id="CHEBI:30616"/>
        <dbReference type="ChEBI" id="CHEBI:61977"/>
        <dbReference type="ChEBI" id="CHEBI:456216"/>
        <dbReference type="EC" id="2.7.11.24"/>
    </reaction>
</comment>
<evidence type="ECO:0000256" key="19">
    <source>
        <dbReference type="PROSITE-ProRule" id="PRU10141"/>
    </source>
</evidence>
<feature type="region of interest" description="Disordered" evidence="20">
    <location>
        <begin position="330"/>
        <end position="384"/>
    </location>
</feature>
<evidence type="ECO:0000256" key="6">
    <source>
        <dbReference type="ARBA" id="ARBA00012425"/>
    </source>
</evidence>
<evidence type="ECO:0000256" key="1">
    <source>
        <dbReference type="ARBA" id="ARBA00004123"/>
    </source>
</evidence>
<comment type="catalytic activity">
    <reaction evidence="18">
        <text>L-seryl-[protein] + ATP = O-phospho-L-seryl-[protein] + ADP + H(+)</text>
        <dbReference type="Rhea" id="RHEA:17989"/>
        <dbReference type="Rhea" id="RHEA-COMP:9863"/>
        <dbReference type="Rhea" id="RHEA-COMP:11604"/>
        <dbReference type="ChEBI" id="CHEBI:15378"/>
        <dbReference type="ChEBI" id="CHEBI:29999"/>
        <dbReference type="ChEBI" id="CHEBI:30616"/>
        <dbReference type="ChEBI" id="CHEBI:83421"/>
        <dbReference type="ChEBI" id="CHEBI:456216"/>
        <dbReference type="EC" id="2.7.11.22"/>
    </reaction>
</comment>
<dbReference type="EMBL" id="JAUPFM010000001">
    <property type="protein sequence ID" value="KAK2863293.1"/>
    <property type="molecule type" value="Genomic_DNA"/>
</dbReference>
<dbReference type="GO" id="GO:0004693">
    <property type="term" value="F:cyclin-dependent protein serine/threonine kinase activity"/>
    <property type="evidence" value="ECO:0007669"/>
    <property type="project" value="UniProtKB-EC"/>
</dbReference>
<accession>A0AA88NTV0</accession>
<evidence type="ECO:0000256" key="3">
    <source>
        <dbReference type="ARBA" id="ARBA00006485"/>
    </source>
</evidence>
<gene>
    <name evidence="22" type="ORF">Q5P01_002826</name>
</gene>
<dbReference type="InterPro" id="IPR017441">
    <property type="entry name" value="Protein_kinase_ATP_BS"/>
</dbReference>
<feature type="compositionally biased region" description="Polar residues" evidence="20">
    <location>
        <begin position="616"/>
        <end position="631"/>
    </location>
</feature>
<dbReference type="InterPro" id="IPR000719">
    <property type="entry name" value="Prot_kinase_dom"/>
</dbReference>
<evidence type="ECO:0000313" key="23">
    <source>
        <dbReference type="Proteomes" id="UP001187415"/>
    </source>
</evidence>
<evidence type="ECO:0000256" key="4">
    <source>
        <dbReference type="ARBA" id="ARBA00008832"/>
    </source>
</evidence>
<dbReference type="EC" id="2.7.11.22" evidence="6"/>
<keyword evidence="10 19" id="KW-0547">Nucleotide-binding</keyword>
<keyword evidence="11" id="KW-0418">Kinase</keyword>
<comment type="similarity">
    <text evidence="3">Belongs to the protein kinase superfamily. CMGC Ser/Thr protein kinase family. CDC2/CDKX subfamily.</text>
</comment>
<comment type="catalytic activity">
    <reaction evidence="17">
        <text>L-seryl-[protein] + ATP = O-phospho-L-seryl-[protein] + ADP + H(+)</text>
        <dbReference type="Rhea" id="RHEA:17989"/>
        <dbReference type="Rhea" id="RHEA-COMP:9863"/>
        <dbReference type="Rhea" id="RHEA-COMP:11604"/>
        <dbReference type="ChEBI" id="CHEBI:15378"/>
        <dbReference type="ChEBI" id="CHEBI:29999"/>
        <dbReference type="ChEBI" id="CHEBI:30616"/>
        <dbReference type="ChEBI" id="CHEBI:83421"/>
        <dbReference type="ChEBI" id="CHEBI:456216"/>
        <dbReference type="EC" id="2.7.11.24"/>
    </reaction>
</comment>
<dbReference type="AlphaFoldDB" id="A0AA88NTV0"/>
<proteinExistence type="inferred from homology"/>
<feature type="region of interest" description="Disordered" evidence="20">
    <location>
        <begin position="855"/>
        <end position="882"/>
    </location>
</feature>
<comment type="caution">
    <text evidence="22">The sequence shown here is derived from an EMBL/GenBank/DDBJ whole genome shotgun (WGS) entry which is preliminary data.</text>
</comment>
<keyword evidence="7" id="KW-0963">Cytoplasm</keyword>
<dbReference type="Gene3D" id="3.30.200.20">
    <property type="entry name" value="Phosphorylase Kinase, domain 1"/>
    <property type="match status" value="1"/>
</dbReference>
<evidence type="ECO:0000259" key="21">
    <source>
        <dbReference type="PROSITE" id="PS50011"/>
    </source>
</evidence>
<evidence type="ECO:0000256" key="11">
    <source>
        <dbReference type="ARBA" id="ARBA00022777"/>
    </source>
</evidence>
<dbReference type="InterPro" id="IPR008271">
    <property type="entry name" value="Ser/Thr_kinase_AS"/>
</dbReference>
<feature type="region of interest" description="Disordered" evidence="20">
    <location>
        <begin position="426"/>
        <end position="478"/>
    </location>
</feature>
<feature type="compositionally biased region" description="Basic and acidic residues" evidence="20">
    <location>
        <begin position="868"/>
        <end position="882"/>
    </location>
</feature>
<dbReference type="Pfam" id="PF00069">
    <property type="entry name" value="Pkinase"/>
    <property type="match status" value="1"/>
</dbReference>
<dbReference type="Proteomes" id="UP001187415">
    <property type="component" value="Unassembled WGS sequence"/>
</dbReference>
<evidence type="ECO:0000256" key="10">
    <source>
        <dbReference type="ARBA" id="ARBA00022741"/>
    </source>
</evidence>
<evidence type="ECO:0000256" key="15">
    <source>
        <dbReference type="ARBA" id="ARBA00047592"/>
    </source>
</evidence>
<dbReference type="PANTHER" id="PTHR24056:SF241">
    <property type="entry name" value="CYCLIN-DEPENDENT KINASE-LIKE 2"/>
    <property type="match status" value="1"/>
</dbReference>
<evidence type="ECO:0000256" key="20">
    <source>
        <dbReference type="SAM" id="MobiDB-lite"/>
    </source>
</evidence>
<sequence>MERYEYLGLVGEGSYGTVMKCRHRDTGQLVAIKKFMDSDSDKTVKKIALREIKLLRRAQYSAHVCLNIKKLHHDNLVNLLEVWKRRRRWYLVFEFVERTLLNDLEQNPRGLDLNTSREYSYQILRAAAFCHEKNIIHRDIKPENILISQVGVVKLCDFGFARTVASPAEGGVYTDYVATRWYRAPELLVGDIQYGKPVDVWAVGCLLIEMLTGQPLFPGDSDLDQLYHIITCFGNLTDHHQMLFYRNPVFSGVQLPECCGRIPLEERFATITPTALDLAQSCLQIDPEGRAHCSELLEHPLFTKDSFHIRFLDDLNARIEKDHREIFTLPKLTKSPRRDKDEGNDKTHKGKDKKQLEDMDERVNEKEKKERMVDEKTDKLKRKQHLKPPKTILNISEPLTSTKQSKTLGTKIIENAARVPVSIQSKPGKATGAELMKEPDPSESSKTTAGLKDGNTMAAKSKHGKVASPETRPDYLKTTNYKNVEDSWRSLRLEPSQGFGKSWSNVTMKVPTLFQSSATDPPNVSPSKASVDTNVDHMDIDMSQGCQPSSCDDTEVTTLTFSSATKPQNTTTTGNQSQIATPNIQKGSDKGSSEDLEFSLSTSAATTFLVNQTSKVSGSLSNEQKNNNSDGDANLKSIKSRHPKLQTNLGSNGNHASMAAIILKTQKTAFPTEAAKKSENPEHNDTTNIPSIADLASSVPSAATPDHRISRSFVLHNMDPADLNELDFTVSHSNPPPHPSSTPLLVPPPSTPLTPCLSVVSPVFSNPLTLGVGLHPGSHTLRCVDKQKHHGGIYRRLAQQPVSSHITPSVTPQVSGKSLLSEHSFLSDHSNDANSGGAAMTKKISDIHFPGLRGSVLPELRRRHGKHNRGEAKDERKDNEPV</sequence>
<feature type="compositionally biased region" description="Polar residues" evidence="20">
    <location>
        <begin position="562"/>
        <end position="586"/>
    </location>
</feature>
<dbReference type="GO" id="GO:0005524">
    <property type="term" value="F:ATP binding"/>
    <property type="evidence" value="ECO:0007669"/>
    <property type="project" value="UniProtKB-UniRule"/>
</dbReference>
<dbReference type="Gene3D" id="1.10.510.10">
    <property type="entry name" value="Transferase(Phosphotransferase) domain 1"/>
    <property type="match status" value="1"/>
</dbReference>
<dbReference type="PANTHER" id="PTHR24056">
    <property type="entry name" value="CELL DIVISION PROTEIN KINASE"/>
    <property type="match status" value="1"/>
</dbReference>
<organism evidence="22 23">
    <name type="scientific">Channa striata</name>
    <name type="common">Snakehead murrel</name>
    <name type="synonym">Ophicephalus striatus</name>
    <dbReference type="NCBI Taxonomy" id="64152"/>
    <lineage>
        <taxon>Eukaryota</taxon>
        <taxon>Metazoa</taxon>
        <taxon>Chordata</taxon>
        <taxon>Craniata</taxon>
        <taxon>Vertebrata</taxon>
        <taxon>Euteleostomi</taxon>
        <taxon>Actinopterygii</taxon>
        <taxon>Neopterygii</taxon>
        <taxon>Teleostei</taxon>
        <taxon>Neoteleostei</taxon>
        <taxon>Acanthomorphata</taxon>
        <taxon>Anabantaria</taxon>
        <taxon>Anabantiformes</taxon>
        <taxon>Channoidei</taxon>
        <taxon>Channidae</taxon>
        <taxon>Channa</taxon>
    </lineage>
</organism>
<keyword evidence="23" id="KW-1185">Reference proteome</keyword>
<feature type="binding site" evidence="19">
    <location>
        <position position="34"/>
    </location>
    <ligand>
        <name>ATP</name>
        <dbReference type="ChEBI" id="CHEBI:30616"/>
    </ligand>
</feature>
<dbReference type="SUPFAM" id="SSF56112">
    <property type="entry name" value="Protein kinase-like (PK-like)"/>
    <property type="match status" value="1"/>
</dbReference>
<evidence type="ECO:0000256" key="12">
    <source>
        <dbReference type="ARBA" id="ARBA00022840"/>
    </source>
</evidence>
<dbReference type="PROSITE" id="PS00107">
    <property type="entry name" value="PROTEIN_KINASE_ATP"/>
    <property type="match status" value="1"/>
</dbReference>
<evidence type="ECO:0000256" key="2">
    <source>
        <dbReference type="ARBA" id="ARBA00004496"/>
    </source>
</evidence>
<evidence type="ECO:0000256" key="17">
    <source>
        <dbReference type="ARBA" id="ARBA00048312"/>
    </source>
</evidence>
<evidence type="ECO:0000256" key="13">
    <source>
        <dbReference type="ARBA" id="ARBA00023242"/>
    </source>
</evidence>
<evidence type="ECO:0000256" key="5">
    <source>
        <dbReference type="ARBA" id="ARBA00012411"/>
    </source>
</evidence>
<evidence type="ECO:0000256" key="16">
    <source>
        <dbReference type="ARBA" id="ARBA00047811"/>
    </source>
</evidence>
<feature type="compositionally biased region" description="Basic and acidic residues" evidence="20">
    <location>
        <begin position="336"/>
        <end position="378"/>
    </location>
</feature>
<comment type="subcellular location">
    <subcellularLocation>
        <location evidence="2">Cytoplasm</location>
    </subcellularLocation>
    <subcellularLocation>
        <location evidence="1">Nucleus</location>
    </subcellularLocation>
</comment>
<protein>
    <recommendedName>
        <fullName evidence="14">Cyclin-dependent kinase-like 2</fullName>
        <ecNumber evidence="6">2.7.11.22</ecNumber>
        <ecNumber evidence="5">2.7.11.24</ecNumber>
    </recommendedName>
</protein>
<dbReference type="GO" id="GO:0004707">
    <property type="term" value="F:MAP kinase activity"/>
    <property type="evidence" value="ECO:0007669"/>
    <property type="project" value="UniProtKB-EC"/>
</dbReference>
<keyword evidence="12 19" id="KW-0067">ATP-binding</keyword>
<name>A0AA88NTV0_CHASR</name>
<comment type="similarity">
    <text evidence="4">Belongs to the protein kinase superfamily. CMGC Ser/Thr protein kinase family. MAP kinase subfamily.</text>
</comment>
<dbReference type="SMART" id="SM00220">
    <property type="entry name" value="S_TKc"/>
    <property type="match status" value="1"/>
</dbReference>
<evidence type="ECO:0000256" key="8">
    <source>
        <dbReference type="ARBA" id="ARBA00022527"/>
    </source>
</evidence>
<dbReference type="PROSITE" id="PS00108">
    <property type="entry name" value="PROTEIN_KINASE_ST"/>
    <property type="match status" value="1"/>
</dbReference>
<dbReference type="GO" id="GO:0005634">
    <property type="term" value="C:nucleus"/>
    <property type="evidence" value="ECO:0007669"/>
    <property type="project" value="UniProtKB-SubCell"/>
</dbReference>
<dbReference type="EC" id="2.7.11.24" evidence="5"/>
<feature type="domain" description="Protein kinase" evidence="21">
    <location>
        <begin position="4"/>
        <end position="302"/>
    </location>
</feature>
<dbReference type="GO" id="GO:0005737">
    <property type="term" value="C:cytoplasm"/>
    <property type="evidence" value="ECO:0007669"/>
    <property type="project" value="UniProtKB-SubCell"/>
</dbReference>
<reference evidence="22" key="1">
    <citation type="submission" date="2023-07" db="EMBL/GenBank/DDBJ databases">
        <title>Chromosome-level Genome Assembly of Striped Snakehead (Channa striata).</title>
        <authorList>
            <person name="Liu H."/>
        </authorList>
    </citation>
    <scope>NUCLEOTIDE SEQUENCE</scope>
    <source>
        <strain evidence="22">Gz</strain>
        <tissue evidence="22">Muscle</tissue>
    </source>
</reference>
<evidence type="ECO:0000256" key="14">
    <source>
        <dbReference type="ARBA" id="ARBA00039642"/>
    </source>
</evidence>
<evidence type="ECO:0000313" key="22">
    <source>
        <dbReference type="EMBL" id="KAK2863293.1"/>
    </source>
</evidence>
<dbReference type="FunFam" id="1.10.510.10:FF:000624">
    <property type="entry name" value="Mitogen-activated protein kinase"/>
    <property type="match status" value="1"/>
</dbReference>
<evidence type="ECO:0000256" key="7">
    <source>
        <dbReference type="ARBA" id="ARBA00022490"/>
    </source>
</evidence>
<dbReference type="InterPro" id="IPR050108">
    <property type="entry name" value="CDK"/>
</dbReference>
<feature type="region of interest" description="Disordered" evidence="20">
    <location>
        <begin position="616"/>
        <end position="636"/>
    </location>
</feature>
<evidence type="ECO:0000256" key="18">
    <source>
        <dbReference type="ARBA" id="ARBA00048367"/>
    </source>
</evidence>
<evidence type="ECO:0000256" key="9">
    <source>
        <dbReference type="ARBA" id="ARBA00022679"/>
    </source>
</evidence>
<dbReference type="FunFam" id="3.30.200.20:FF:000049">
    <property type="entry name" value="cyclin-dependent kinase-like 1 isoform X1"/>
    <property type="match status" value="1"/>
</dbReference>
<feature type="region of interest" description="Disordered" evidence="20">
    <location>
        <begin position="562"/>
        <end position="597"/>
    </location>
</feature>
<keyword evidence="8" id="KW-0723">Serine/threonine-protein kinase</keyword>
<dbReference type="InterPro" id="IPR011009">
    <property type="entry name" value="Kinase-like_dom_sf"/>
</dbReference>
<comment type="catalytic activity">
    <reaction evidence="16">
        <text>L-threonyl-[protein] + ATP = O-phospho-L-threonyl-[protein] + ADP + H(+)</text>
        <dbReference type="Rhea" id="RHEA:46608"/>
        <dbReference type="Rhea" id="RHEA-COMP:11060"/>
        <dbReference type="Rhea" id="RHEA-COMP:11605"/>
        <dbReference type="ChEBI" id="CHEBI:15378"/>
        <dbReference type="ChEBI" id="CHEBI:30013"/>
        <dbReference type="ChEBI" id="CHEBI:30616"/>
        <dbReference type="ChEBI" id="CHEBI:61977"/>
        <dbReference type="ChEBI" id="CHEBI:456216"/>
        <dbReference type="EC" id="2.7.11.22"/>
    </reaction>
</comment>
<keyword evidence="13" id="KW-0539">Nucleus</keyword>
<dbReference type="PROSITE" id="PS50011">
    <property type="entry name" value="PROTEIN_KINASE_DOM"/>
    <property type="match status" value="1"/>
</dbReference>